<dbReference type="Pfam" id="PF13514">
    <property type="entry name" value="AAA_27"/>
    <property type="match status" value="1"/>
</dbReference>
<dbReference type="RefSeq" id="WP_116275471.1">
    <property type="nucleotide sequence ID" value="NZ_KZ859527.1"/>
</dbReference>
<dbReference type="PANTHER" id="PTHR41259">
    <property type="entry name" value="DOUBLE-STRAND BREAK REPAIR RAD50 ATPASE, PUTATIVE-RELATED"/>
    <property type="match status" value="1"/>
</dbReference>
<evidence type="ECO:0000313" key="3">
    <source>
        <dbReference type="EMBL" id="RFB86274.1"/>
    </source>
</evidence>
<dbReference type="PANTHER" id="PTHR41259:SF1">
    <property type="entry name" value="DOUBLE-STRAND BREAK REPAIR RAD50 ATPASE, PUTATIVE-RELATED"/>
    <property type="match status" value="1"/>
</dbReference>
<dbReference type="Gene3D" id="3.40.50.300">
    <property type="entry name" value="P-loop containing nucleotide triphosphate hydrolases"/>
    <property type="match status" value="2"/>
</dbReference>
<gene>
    <name evidence="3" type="ORF">B5K10_26010</name>
</gene>
<evidence type="ECO:0000256" key="1">
    <source>
        <dbReference type="SAM" id="Coils"/>
    </source>
</evidence>
<evidence type="ECO:0000259" key="2">
    <source>
        <dbReference type="Pfam" id="PF13514"/>
    </source>
</evidence>
<name>A0A3E1B608_RHILT</name>
<reference evidence="3 4" key="1">
    <citation type="submission" date="2017-03" db="EMBL/GenBank/DDBJ databases">
        <title>Genome analysis of Rhizobial strains effectives or ineffectives for nitrogen fixation isolated from bean seeds.</title>
        <authorList>
            <person name="Peralta H."/>
            <person name="Aguilar-Vera A."/>
            <person name="Mora Y."/>
            <person name="Vargas-Lagunas C."/>
            <person name="Girard L."/>
            <person name="Mora J."/>
        </authorList>
    </citation>
    <scope>NUCLEOTIDE SEQUENCE [LARGE SCALE GENOMIC DNA]</scope>
    <source>
        <strain evidence="3 4">CCGM5</strain>
    </source>
</reference>
<accession>A0A3E1B608</accession>
<dbReference type="EMBL" id="NAOO01000034">
    <property type="protein sequence ID" value="RFB86274.1"/>
    <property type="molecule type" value="Genomic_DNA"/>
</dbReference>
<proteinExistence type="predicted"/>
<comment type="caution">
    <text evidence="3">The sequence shown here is derived from an EMBL/GenBank/DDBJ whole genome shotgun (WGS) entry which is preliminary data.</text>
</comment>
<dbReference type="Proteomes" id="UP000256748">
    <property type="component" value="Unassembled WGS sequence"/>
</dbReference>
<protein>
    <recommendedName>
        <fullName evidence="2">YhaN AAA domain-containing protein</fullName>
    </recommendedName>
</protein>
<keyword evidence="1" id="KW-0175">Coiled coil</keyword>
<feature type="coiled-coil region" evidence="1">
    <location>
        <begin position="902"/>
        <end position="957"/>
    </location>
</feature>
<evidence type="ECO:0000313" key="4">
    <source>
        <dbReference type="Proteomes" id="UP000256748"/>
    </source>
</evidence>
<dbReference type="InterPro" id="IPR038734">
    <property type="entry name" value="YhaN_AAA"/>
</dbReference>
<sequence>MRLRRLDLTRYGKFTDHSIDFGPARQGSPDLHIVYGLNEAGKSTTFAAYLDLLYGIGERSTYNFLHPYNTMKVGARLEFDDAEYELARLKLRTGSLVDDRGQAVNEALLAGALGGIGREAYRTMFSLDDQSLKEGGNAIIQSKGELGELLFSASSGLAGLSRSLVTAADEANVIYKKRSSSTKLAEHKRSLEALKAERSAIDTLASTYSALKSTHEQAETAYAGTTLELAEAKARHQQLTRLLGALPAALELRRLDTDAAGLGDLPRPPSEWFTLLPQLFRDETRLQALVETADRTLQQLADEIEAIAIDDKALAVAAHMDLLDQGRARYLAAESDLPKRRLALAEQDGVLVRLLADLEQPGHAMPEALLLPASLIGIIRDLIERRSGVEAKLAAAGRELVRARDNLERLGQEDSSQNRAAVLDPGRLGRIEAALGRLTGSDLAVRLTMEERSLVQAKRVQAHHFAQLAPWTGDAAALQLTSAADPRQIEAWRGQATAIDKRIGDHEARLRDLGTEQTLIRARIAAFVAGGSIDDAEAVRLRDERDAAWQAHLTSLDAATARTFEERMRQDDVVSAGRLSRAQELAELRQLRQTEAATAAAIERQKELLAEARAEHDALAERIRGLLPEAIEYDAEAAARIAALDAWSIKRAAALAAWDDLQRAEDAADMLRGELDSHAATLAASLADAGHRDADGLPVAGLMQAANDMLAAAKAERAARQAQEKAIGDLSHDLRERERDQQEAEDIMAAWDREWAEALSRAWFADKAGSMAAVRAMLNALGTLPAILKERDDLASRVAAMERDQQQFRGDIAALLADCGLSLAASDTLASANALAERHEAARHAAQLRADRQADREKQLEKRRALEEDLAVHNARKNELTGYFGTDSLASVEVFLNQARERDRLEERASTLRHQITEALRAPSFSEAERRLAEIDADAVERDAMELAARIEDLTERAKLLYSDVSLARQKLEAVGGDDAVARIEAKRRTIFLEIEELAVRHLTLRAGTLAAEQALHIYREKHRSSMMNRASEAFHLITGGNYSGLTTQPDRDREILIGVSRDGGSKLADAMSTGTQFQLYLALRLAGYEEFAALRPPVPFVADDIMESFDNPRSEEVFRLLGDMAKVGQVIYLTHHWHLCEIARDVVPDVTIHQLP</sequence>
<dbReference type="InterPro" id="IPR027417">
    <property type="entry name" value="P-loop_NTPase"/>
</dbReference>
<organism evidence="3 4">
    <name type="scientific">Rhizobium leguminosarum bv. trifolii</name>
    <dbReference type="NCBI Taxonomy" id="386"/>
    <lineage>
        <taxon>Bacteria</taxon>
        <taxon>Pseudomonadati</taxon>
        <taxon>Pseudomonadota</taxon>
        <taxon>Alphaproteobacteria</taxon>
        <taxon>Hyphomicrobiales</taxon>
        <taxon>Rhizobiaceae</taxon>
        <taxon>Rhizobium/Agrobacterium group</taxon>
        <taxon>Rhizobium</taxon>
    </lineage>
</organism>
<dbReference type="SUPFAM" id="SSF52540">
    <property type="entry name" value="P-loop containing nucleoside triphosphate hydrolases"/>
    <property type="match status" value="1"/>
</dbReference>
<dbReference type="AlphaFoldDB" id="A0A3E1B608"/>
<feature type="domain" description="YhaN AAA" evidence="2">
    <location>
        <begin position="1"/>
        <end position="202"/>
    </location>
</feature>
<feature type="coiled-coil region" evidence="1">
    <location>
        <begin position="177"/>
        <end position="235"/>
    </location>
</feature>